<dbReference type="AlphaFoldDB" id="A0A2P2PES0"/>
<sequence length="29" mass="3445">MVCPVFQPIWLAEILLSWMKLLCKQPQTQ</sequence>
<dbReference type="EMBL" id="GGEC01072677">
    <property type="protein sequence ID" value="MBX53161.1"/>
    <property type="molecule type" value="Transcribed_RNA"/>
</dbReference>
<proteinExistence type="predicted"/>
<accession>A0A2P2PES0</accession>
<reference evidence="1" key="1">
    <citation type="submission" date="2018-02" db="EMBL/GenBank/DDBJ databases">
        <title>Rhizophora mucronata_Transcriptome.</title>
        <authorList>
            <person name="Meera S.P."/>
            <person name="Sreeshan A."/>
            <person name="Augustine A."/>
        </authorList>
    </citation>
    <scope>NUCLEOTIDE SEQUENCE</scope>
    <source>
        <tissue evidence="1">Leaf</tissue>
    </source>
</reference>
<protein>
    <submittedName>
        <fullName evidence="1">Uncharacterized protein</fullName>
    </submittedName>
</protein>
<evidence type="ECO:0000313" key="1">
    <source>
        <dbReference type="EMBL" id="MBX53161.1"/>
    </source>
</evidence>
<name>A0A2P2PES0_RHIMU</name>
<organism evidence="1">
    <name type="scientific">Rhizophora mucronata</name>
    <name type="common">Asiatic mangrove</name>
    <dbReference type="NCBI Taxonomy" id="61149"/>
    <lineage>
        <taxon>Eukaryota</taxon>
        <taxon>Viridiplantae</taxon>
        <taxon>Streptophyta</taxon>
        <taxon>Embryophyta</taxon>
        <taxon>Tracheophyta</taxon>
        <taxon>Spermatophyta</taxon>
        <taxon>Magnoliopsida</taxon>
        <taxon>eudicotyledons</taxon>
        <taxon>Gunneridae</taxon>
        <taxon>Pentapetalae</taxon>
        <taxon>rosids</taxon>
        <taxon>fabids</taxon>
        <taxon>Malpighiales</taxon>
        <taxon>Rhizophoraceae</taxon>
        <taxon>Rhizophora</taxon>
    </lineage>
</organism>